<dbReference type="EMBL" id="JACHFH010000004">
    <property type="protein sequence ID" value="MBB5335355.1"/>
    <property type="molecule type" value="Genomic_DNA"/>
</dbReference>
<proteinExistence type="inferred from homology"/>
<dbReference type="PANTHER" id="PTHR36303">
    <property type="entry name" value="2',3'-CYCLIC-NUCLEOTIDE 2'-PHOSPHODIESTERASE"/>
    <property type="match status" value="1"/>
</dbReference>
<feature type="binding site" evidence="7">
    <location>
        <position position="39"/>
    </location>
    <ligand>
        <name>Fe cation</name>
        <dbReference type="ChEBI" id="CHEBI:24875"/>
        <label>1</label>
    </ligand>
</feature>
<protein>
    <recommendedName>
        <fullName evidence="10">Metallophosphoesterase</fullName>
    </recommendedName>
</protein>
<evidence type="ECO:0000256" key="7">
    <source>
        <dbReference type="PIRSR" id="PIRSR004789-51"/>
    </source>
</evidence>
<dbReference type="NCBIfam" id="TIGR00282">
    <property type="entry name" value="TIGR00282 family metallophosphoesterase"/>
    <property type="match status" value="1"/>
</dbReference>
<evidence type="ECO:0000256" key="3">
    <source>
        <dbReference type="ARBA" id="ARBA00022801"/>
    </source>
</evidence>
<dbReference type="GO" id="GO:0004113">
    <property type="term" value="F:2',3'-cyclic-nucleotide 3'-phosphodiesterase activity"/>
    <property type="evidence" value="ECO:0007669"/>
    <property type="project" value="TreeGrafter"/>
</dbReference>
<accession>A0A840US44</accession>
<dbReference type="PANTHER" id="PTHR36303:SF1">
    <property type="entry name" value="2',3'-CYCLIC-NUCLEOTIDE 2'-PHOSPHODIESTERASE"/>
    <property type="match status" value="1"/>
</dbReference>
<keyword evidence="3" id="KW-0378">Hydrolase</keyword>
<keyword evidence="4" id="KW-0408">Iron</keyword>
<dbReference type="GO" id="GO:0046872">
    <property type="term" value="F:metal ion binding"/>
    <property type="evidence" value="ECO:0007669"/>
    <property type="project" value="UniProtKB-KW"/>
</dbReference>
<dbReference type="PIRSF" id="PIRSF004789">
    <property type="entry name" value="DR1281"/>
    <property type="match status" value="1"/>
</dbReference>
<organism evidence="8 9">
    <name type="scientific">Pectinatus brassicae</name>
    <dbReference type="NCBI Taxonomy" id="862415"/>
    <lineage>
        <taxon>Bacteria</taxon>
        <taxon>Bacillati</taxon>
        <taxon>Bacillota</taxon>
        <taxon>Negativicutes</taxon>
        <taxon>Selenomonadales</taxon>
        <taxon>Selenomonadaceae</taxon>
        <taxon>Pectinatus</taxon>
    </lineage>
</organism>
<feature type="binding site" evidence="7">
    <location>
        <position position="67"/>
    </location>
    <ligand>
        <name>Fe cation</name>
        <dbReference type="ChEBI" id="CHEBI:24875"/>
        <label>2</label>
    </ligand>
</feature>
<evidence type="ECO:0000313" key="8">
    <source>
        <dbReference type="EMBL" id="MBB5335355.1"/>
    </source>
</evidence>
<sequence length="260" mass="28918">MKILMVGDICGRTGRTALLKYLPGIKKENNIDIAIVNGENSASGRGITKRTLDEIYRAGADIVTSGNHIWDKKEVVNFIDDEPFLVRPANYPEPAPGKGYCIYPFKAKNIGVINLSGRSFMPPMDCPFQKVDYILKKIKNECQIIILDFHAETTSEKIAMGWYLDGRATCVFGTHTHVQTADEQILPQGTAYITDLGMVGPRDSVLGMKKDAVLERFKYGRPVRFEAAEGPAVFSAMLIDVDDQTNKTTAIKRILINEPF</sequence>
<evidence type="ECO:0000313" key="9">
    <source>
        <dbReference type="Proteomes" id="UP000559117"/>
    </source>
</evidence>
<reference evidence="8 9" key="1">
    <citation type="submission" date="2020-08" db="EMBL/GenBank/DDBJ databases">
        <title>Genomic Encyclopedia of Type Strains, Phase IV (KMG-IV): sequencing the most valuable type-strain genomes for metagenomic binning, comparative biology and taxonomic classification.</title>
        <authorList>
            <person name="Goeker M."/>
        </authorList>
    </citation>
    <scope>NUCLEOTIDE SEQUENCE [LARGE SCALE GENOMIC DNA]</scope>
    <source>
        <strain evidence="8 9">DSM 24661</strain>
    </source>
</reference>
<evidence type="ECO:0008006" key="10">
    <source>
        <dbReference type="Google" id="ProtNLM"/>
    </source>
</evidence>
<keyword evidence="2 7" id="KW-0479">Metal-binding</keyword>
<gene>
    <name evidence="8" type="ORF">HNR32_000476</name>
</gene>
<comment type="similarity">
    <text evidence="5">Belongs to the YmdB-like family.</text>
</comment>
<feature type="binding site" evidence="7">
    <location>
        <position position="39"/>
    </location>
    <ligand>
        <name>Fe cation</name>
        <dbReference type="ChEBI" id="CHEBI:24875"/>
        <label>2</label>
    </ligand>
</feature>
<dbReference type="Pfam" id="PF13277">
    <property type="entry name" value="YmdB"/>
    <property type="match status" value="1"/>
</dbReference>
<dbReference type="CDD" id="cd07382">
    <property type="entry name" value="MPP_DR1281"/>
    <property type="match status" value="1"/>
</dbReference>
<evidence type="ECO:0000256" key="1">
    <source>
        <dbReference type="ARBA" id="ARBA00001965"/>
    </source>
</evidence>
<dbReference type="FunFam" id="3.60.21.10:FF:000016">
    <property type="entry name" value="Putative metallophosphoesterase"/>
    <property type="match status" value="1"/>
</dbReference>
<keyword evidence="9" id="KW-1185">Reference proteome</keyword>
<comment type="caution">
    <text evidence="8">The sequence shown here is derived from an EMBL/GenBank/DDBJ whole genome shotgun (WGS) entry which is preliminary data.</text>
</comment>
<feature type="active site" description="Proton donor" evidence="6">
    <location>
        <position position="68"/>
    </location>
</feature>
<feature type="binding site" evidence="7">
    <location>
        <position position="8"/>
    </location>
    <ligand>
        <name>Fe cation</name>
        <dbReference type="ChEBI" id="CHEBI:24875"/>
        <label>1</label>
    </ligand>
</feature>
<evidence type="ECO:0000256" key="4">
    <source>
        <dbReference type="ARBA" id="ARBA00023004"/>
    </source>
</evidence>
<feature type="binding site" evidence="7">
    <location>
        <position position="40"/>
    </location>
    <ligand>
        <name>Fe cation</name>
        <dbReference type="ChEBI" id="CHEBI:24875"/>
        <label>1</label>
    </ligand>
</feature>
<dbReference type="Proteomes" id="UP000559117">
    <property type="component" value="Unassembled WGS sequence"/>
</dbReference>
<dbReference type="RefSeq" id="WP_183859258.1">
    <property type="nucleotide sequence ID" value="NZ_JACHFH010000004.1"/>
</dbReference>
<dbReference type="SUPFAM" id="SSF56300">
    <property type="entry name" value="Metallo-dependent phosphatases"/>
    <property type="match status" value="1"/>
</dbReference>
<feature type="binding site" evidence="7">
    <location>
        <position position="177"/>
    </location>
    <ligand>
        <name>Fe cation</name>
        <dbReference type="ChEBI" id="CHEBI:24875"/>
        <label>1</label>
    </ligand>
</feature>
<dbReference type="InterPro" id="IPR005235">
    <property type="entry name" value="YmdB-like"/>
</dbReference>
<evidence type="ECO:0000256" key="2">
    <source>
        <dbReference type="ARBA" id="ARBA00022723"/>
    </source>
</evidence>
<evidence type="ECO:0000256" key="5">
    <source>
        <dbReference type="ARBA" id="ARBA00061401"/>
    </source>
</evidence>
<evidence type="ECO:0000256" key="6">
    <source>
        <dbReference type="PIRSR" id="PIRSR004789-50"/>
    </source>
</evidence>
<name>A0A840US44_9FIRM</name>
<dbReference type="Gene3D" id="3.60.21.10">
    <property type="match status" value="1"/>
</dbReference>
<dbReference type="AlphaFoldDB" id="A0A840US44"/>
<comment type="cofactor">
    <cofactor evidence="1">
        <name>Fe(3+)</name>
        <dbReference type="ChEBI" id="CHEBI:29034"/>
    </cofactor>
</comment>
<feature type="binding site" evidence="7">
    <location>
        <position position="175"/>
    </location>
    <ligand>
        <name>Fe cation</name>
        <dbReference type="ChEBI" id="CHEBI:24875"/>
        <label>2</label>
    </ligand>
</feature>
<dbReference type="InterPro" id="IPR029052">
    <property type="entry name" value="Metallo-depent_PP-like"/>
</dbReference>
<feature type="binding site" evidence="7">
    <location>
        <position position="150"/>
    </location>
    <ligand>
        <name>Fe cation</name>
        <dbReference type="ChEBI" id="CHEBI:24875"/>
        <label>2</label>
    </ligand>
</feature>